<feature type="domain" description="Teneurin-like YD-shell" evidence="6">
    <location>
        <begin position="343"/>
        <end position="427"/>
    </location>
</feature>
<gene>
    <name evidence="7" type="ORF">C7M84_021578</name>
</gene>
<reference evidence="7 8" key="2">
    <citation type="submission" date="2019-01" db="EMBL/GenBank/DDBJ databases">
        <title>The decoding of complex shrimp genome reveals the adaptation for benthos swimmer, frequently molting mechanism and breeding impact on genome.</title>
        <authorList>
            <person name="Sun Y."/>
            <person name="Gao Y."/>
            <person name="Yu Y."/>
        </authorList>
    </citation>
    <scope>NUCLEOTIDE SEQUENCE [LARGE SCALE GENOMIC DNA]</scope>
    <source>
        <tissue evidence="7">Muscle</tissue>
    </source>
</reference>
<proteinExistence type="predicted"/>
<dbReference type="Gene3D" id="2.120.10.30">
    <property type="entry name" value="TolB, C-terminal domain"/>
    <property type="match status" value="1"/>
</dbReference>
<evidence type="ECO:0000256" key="4">
    <source>
        <dbReference type="SAM" id="MobiDB-lite"/>
    </source>
</evidence>
<dbReference type="AlphaFoldDB" id="A0A3R7LW31"/>
<dbReference type="Pfam" id="PF25023">
    <property type="entry name" value="TEN_YD-shell"/>
    <property type="match status" value="1"/>
</dbReference>
<keyword evidence="3" id="KW-1015">Disulfide bond</keyword>
<sequence>MKGRRARNMHLKQKPRVLMTLMGDGHQREVSCRSCDGPADKQRLLTSAALAPGPDGSLYIADFNLIRRVMPDNTVRTVVRLNETRVSYRYHMAVSPVTGEVYISDHEAHLILKVRDPDDFSRPRTTTCPAVPEGHGVSLDDVLYFADGTNVRAVDADGIINTVIGTHRHRAHWRPLPCEGTVPVSEVSLRWPTALAVSPLDDSLYVLDDHHVLRLTRDGQIKVVAGRPLHCPPLSHGRALGPWRRTPRCARRKSLAFAPNGDLYIAESDNERVNRVRVIEDGRAHPRLRRRRLQAHVLAATAVFSTISALAVTPDGVVHVLDQGNLRIRSVTSSIPEPNAERLYEIYSPETQEVYVFNRFGHHTATRSIPTRRTIYSFAYNVNTSNGKLSTVTDAGGNRVSFLRDYTGHVSMVENSRQQKCRLQMSRSRRLEFFVTPERAQRHAHLPRRQPASCARAWTPRAARTSTPTTPTAAWTRAVTPSGQVIDLGLT</sequence>
<dbReference type="PANTHER" id="PTHR11219">
    <property type="entry name" value="TENEURIN AND N-ACETYLGLUCOSAMINE-1-PHOSPHODIESTER ALPHA-N-ACETYLGLUCOSAMINIDASE"/>
    <property type="match status" value="1"/>
</dbReference>
<name>A0A3R7LW31_PENVA</name>
<comment type="caution">
    <text evidence="7">The sequence shown here is derived from an EMBL/GenBank/DDBJ whole genome shotgun (WGS) entry which is preliminary data.</text>
</comment>
<keyword evidence="2" id="KW-0677">Repeat</keyword>
<organism evidence="7 8">
    <name type="scientific">Penaeus vannamei</name>
    <name type="common">Whiteleg shrimp</name>
    <name type="synonym">Litopenaeus vannamei</name>
    <dbReference type="NCBI Taxonomy" id="6689"/>
    <lineage>
        <taxon>Eukaryota</taxon>
        <taxon>Metazoa</taxon>
        <taxon>Ecdysozoa</taxon>
        <taxon>Arthropoda</taxon>
        <taxon>Crustacea</taxon>
        <taxon>Multicrustacea</taxon>
        <taxon>Malacostraca</taxon>
        <taxon>Eumalacostraca</taxon>
        <taxon>Eucarida</taxon>
        <taxon>Decapoda</taxon>
        <taxon>Dendrobranchiata</taxon>
        <taxon>Penaeoidea</taxon>
        <taxon>Penaeidae</taxon>
        <taxon>Penaeus</taxon>
    </lineage>
</organism>
<dbReference type="InterPro" id="IPR051216">
    <property type="entry name" value="Teneurin"/>
</dbReference>
<keyword evidence="1" id="KW-0245">EGF-like domain</keyword>
<dbReference type="InterPro" id="IPR056822">
    <property type="entry name" value="TEN_NHL"/>
</dbReference>
<evidence type="ECO:0000256" key="3">
    <source>
        <dbReference type="ARBA" id="ARBA00023157"/>
    </source>
</evidence>
<evidence type="ECO:0000313" key="8">
    <source>
        <dbReference type="Proteomes" id="UP000283509"/>
    </source>
</evidence>
<dbReference type="Proteomes" id="UP000283509">
    <property type="component" value="Unassembled WGS sequence"/>
</dbReference>
<feature type="domain" description="Teneurin NHL" evidence="5">
    <location>
        <begin position="131"/>
        <end position="281"/>
    </location>
</feature>
<dbReference type="InterPro" id="IPR011042">
    <property type="entry name" value="6-blade_b-propeller_TolB-like"/>
</dbReference>
<keyword evidence="8" id="KW-1185">Reference proteome</keyword>
<accession>A0A3R7LW31</accession>
<evidence type="ECO:0000313" key="7">
    <source>
        <dbReference type="EMBL" id="ROT60814.1"/>
    </source>
</evidence>
<evidence type="ECO:0000259" key="6">
    <source>
        <dbReference type="Pfam" id="PF25023"/>
    </source>
</evidence>
<feature type="domain" description="Teneurin NHL" evidence="5">
    <location>
        <begin position="15"/>
        <end position="116"/>
    </location>
</feature>
<evidence type="ECO:0000256" key="1">
    <source>
        <dbReference type="ARBA" id="ARBA00022536"/>
    </source>
</evidence>
<dbReference type="OrthoDB" id="442731at2759"/>
<evidence type="ECO:0000259" key="5">
    <source>
        <dbReference type="Pfam" id="PF25021"/>
    </source>
</evidence>
<dbReference type="InterPro" id="IPR056823">
    <property type="entry name" value="TEN-like_YD-shell"/>
</dbReference>
<dbReference type="GO" id="GO:0008045">
    <property type="term" value="P:motor neuron axon guidance"/>
    <property type="evidence" value="ECO:0007669"/>
    <property type="project" value="TreeGrafter"/>
</dbReference>
<feature type="region of interest" description="Disordered" evidence="4">
    <location>
        <begin position="442"/>
        <end position="471"/>
    </location>
</feature>
<dbReference type="Pfam" id="PF25021">
    <property type="entry name" value="TEN_NHL"/>
    <property type="match status" value="2"/>
</dbReference>
<evidence type="ECO:0000256" key="2">
    <source>
        <dbReference type="ARBA" id="ARBA00022737"/>
    </source>
</evidence>
<feature type="compositionally biased region" description="Low complexity" evidence="4">
    <location>
        <begin position="455"/>
        <end position="471"/>
    </location>
</feature>
<dbReference type="PANTHER" id="PTHR11219:SF72">
    <property type="entry name" value="TENEURIN-M"/>
    <property type="match status" value="1"/>
</dbReference>
<protein>
    <submittedName>
        <fullName evidence="7">Uncharacterized protein</fullName>
    </submittedName>
</protein>
<dbReference type="SUPFAM" id="SSF101898">
    <property type="entry name" value="NHL repeat"/>
    <property type="match status" value="1"/>
</dbReference>
<reference evidence="7 8" key="1">
    <citation type="submission" date="2018-04" db="EMBL/GenBank/DDBJ databases">
        <authorList>
            <person name="Zhang X."/>
            <person name="Yuan J."/>
            <person name="Li F."/>
            <person name="Xiang J."/>
        </authorList>
    </citation>
    <scope>NUCLEOTIDE SEQUENCE [LARGE SCALE GENOMIC DNA]</scope>
    <source>
        <tissue evidence="7">Muscle</tissue>
    </source>
</reference>
<dbReference type="STRING" id="6689.A0A3R7LW31"/>
<dbReference type="EMBL" id="QCYY01004536">
    <property type="protein sequence ID" value="ROT60814.1"/>
    <property type="molecule type" value="Genomic_DNA"/>
</dbReference>